<dbReference type="AlphaFoldDB" id="A0A7W7GUR2"/>
<keyword evidence="5" id="KW-1185">Reference proteome</keyword>
<dbReference type="EMBL" id="JACHNB010000001">
    <property type="protein sequence ID" value="MBB4738597.1"/>
    <property type="molecule type" value="Genomic_DNA"/>
</dbReference>
<dbReference type="Pfam" id="PF00583">
    <property type="entry name" value="Acetyltransf_1"/>
    <property type="match status" value="1"/>
</dbReference>
<accession>A0A7W7GUR2</accession>
<dbReference type="PROSITE" id="PS51186">
    <property type="entry name" value="GNAT"/>
    <property type="match status" value="1"/>
</dbReference>
<dbReference type="InterPro" id="IPR000182">
    <property type="entry name" value="GNAT_dom"/>
</dbReference>
<dbReference type="GO" id="GO:0016747">
    <property type="term" value="F:acyltransferase activity, transferring groups other than amino-acyl groups"/>
    <property type="evidence" value="ECO:0007669"/>
    <property type="project" value="InterPro"/>
</dbReference>
<dbReference type="PANTHER" id="PTHR43877">
    <property type="entry name" value="AMINOALKYLPHOSPHONATE N-ACETYLTRANSFERASE-RELATED-RELATED"/>
    <property type="match status" value="1"/>
</dbReference>
<dbReference type="SUPFAM" id="SSF55729">
    <property type="entry name" value="Acyl-CoA N-acyltransferases (Nat)"/>
    <property type="match status" value="1"/>
</dbReference>
<dbReference type="PANTHER" id="PTHR43877:SF1">
    <property type="entry name" value="ACETYLTRANSFERASE"/>
    <property type="match status" value="1"/>
</dbReference>
<evidence type="ECO:0000259" key="3">
    <source>
        <dbReference type="PROSITE" id="PS51186"/>
    </source>
</evidence>
<proteinExistence type="predicted"/>
<dbReference type="InterPro" id="IPR016181">
    <property type="entry name" value="Acyl_CoA_acyltransferase"/>
</dbReference>
<dbReference type="Gene3D" id="3.40.630.30">
    <property type="match status" value="1"/>
</dbReference>
<comment type="caution">
    <text evidence="4">The sequence shown here is derived from an EMBL/GenBank/DDBJ whole genome shotgun (WGS) entry which is preliminary data.</text>
</comment>
<organism evidence="4 5">
    <name type="scientific">Actinoplanes octamycinicus</name>
    <dbReference type="NCBI Taxonomy" id="135948"/>
    <lineage>
        <taxon>Bacteria</taxon>
        <taxon>Bacillati</taxon>
        <taxon>Actinomycetota</taxon>
        <taxon>Actinomycetes</taxon>
        <taxon>Micromonosporales</taxon>
        <taxon>Micromonosporaceae</taxon>
        <taxon>Actinoplanes</taxon>
    </lineage>
</organism>
<reference evidence="4 5" key="1">
    <citation type="submission" date="2020-08" db="EMBL/GenBank/DDBJ databases">
        <title>Sequencing the genomes of 1000 actinobacteria strains.</title>
        <authorList>
            <person name="Klenk H.-P."/>
        </authorList>
    </citation>
    <scope>NUCLEOTIDE SEQUENCE [LARGE SCALE GENOMIC DNA]</scope>
    <source>
        <strain evidence="4 5">DSM 45809</strain>
    </source>
</reference>
<dbReference type="RefSeq" id="WP_185039034.1">
    <property type="nucleotide sequence ID" value="NZ_BAABFG010000005.1"/>
</dbReference>
<dbReference type="Proteomes" id="UP000546162">
    <property type="component" value="Unassembled WGS sequence"/>
</dbReference>
<keyword evidence="2" id="KW-0012">Acyltransferase</keyword>
<evidence type="ECO:0000313" key="5">
    <source>
        <dbReference type="Proteomes" id="UP000546162"/>
    </source>
</evidence>
<evidence type="ECO:0000313" key="4">
    <source>
        <dbReference type="EMBL" id="MBB4738597.1"/>
    </source>
</evidence>
<evidence type="ECO:0000256" key="1">
    <source>
        <dbReference type="ARBA" id="ARBA00022679"/>
    </source>
</evidence>
<gene>
    <name evidence="4" type="ORF">BJY16_002056</name>
</gene>
<protein>
    <submittedName>
        <fullName evidence="4">GNAT superfamily N-acetyltransferase</fullName>
    </submittedName>
</protein>
<feature type="domain" description="N-acetyltransferase" evidence="3">
    <location>
        <begin position="1"/>
        <end position="150"/>
    </location>
</feature>
<sequence length="167" mass="18536">MIRVARETEIPDMQRIEVEAGRMFLAVRMDRVAGDDPLPVAELRDYVRDGRAWVAVDDAGRPVAYALARWVDGLAHVEQVSVHPAAAGRRLGAALIERVADWGRERGAAALTLTTFAEVAWNAPYYERLGFQRLPDAGLTPGLRAIRAEEAAHGLDEWPRLAMRRAL</sequence>
<name>A0A7W7GUR2_9ACTN</name>
<evidence type="ECO:0000256" key="2">
    <source>
        <dbReference type="ARBA" id="ARBA00023315"/>
    </source>
</evidence>
<keyword evidence="1 4" id="KW-0808">Transferase</keyword>
<dbReference type="InterPro" id="IPR050832">
    <property type="entry name" value="Bact_Acetyltransf"/>
</dbReference>